<evidence type="ECO:0000313" key="1">
    <source>
        <dbReference type="EMBL" id="CAG8789015.1"/>
    </source>
</evidence>
<evidence type="ECO:0000313" key="2">
    <source>
        <dbReference type="Proteomes" id="UP000789920"/>
    </source>
</evidence>
<comment type="caution">
    <text evidence="1">The sequence shown here is derived from an EMBL/GenBank/DDBJ whole genome shotgun (WGS) entry which is preliminary data.</text>
</comment>
<gene>
    <name evidence="1" type="ORF">RPERSI_LOCUS18813</name>
</gene>
<feature type="non-terminal residue" evidence="1">
    <location>
        <position position="146"/>
    </location>
</feature>
<accession>A0ACA9REL3</accession>
<proteinExistence type="predicted"/>
<dbReference type="Proteomes" id="UP000789920">
    <property type="component" value="Unassembled WGS sequence"/>
</dbReference>
<organism evidence="1 2">
    <name type="scientific">Racocetra persica</name>
    <dbReference type="NCBI Taxonomy" id="160502"/>
    <lineage>
        <taxon>Eukaryota</taxon>
        <taxon>Fungi</taxon>
        <taxon>Fungi incertae sedis</taxon>
        <taxon>Mucoromycota</taxon>
        <taxon>Glomeromycotina</taxon>
        <taxon>Glomeromycetes</taxon>
        <taxon>Diversisporales</taxon>
        <taxon>Gigasporaceae</taxon>
        <taxon>Racocetra</taxon>
    </lineage>
</organism>
<name>A0ACA9REL3_9GLOM</name>
<sequence>MDDMFAGRRHEERSSEHLAHLKLLLTCWVAVSSISSIYIGGIRIGGEDRTNVSPIKGEISVDWEASLGLVNGKLETVPRYMNALRGDIKISLSHSEHGPRPVDVEVEVDIFKSKIYVMGLEEKERYIVLSLFLRQLFRDWAWMILI</sequence>
<reference evidence="1" key="1">
    <citation type="submission" date="2021-06" db="EMBL/GenBank/DDBJ databases">
        <authorList>
            <person name="Kallberg Y."/>
            <person name="Tangrot J."/>
            <person name="Rosling A."/>
        </authorList>
    </citation>
    <scope>NUCLEOTIDE SEQUENCE</scope>
    <source>
        <strain evidence="1">MA461A</strain>
    </source>
</reference>
<dbReference type="EMBL" id="CAJVQC010050414">
    <property type="protein sequence ID" value="CAG8789015.1"/>
    <property type="molecule type" value="Genomic_DNA"/>
</dbReference>
<keyword evidence="2" id="KW-1185">Reference proteome</keyword>
<protein>
    <submittedName>
        <fullName evidence="1">32897_t:CDS:1</fullName>
    </submittedName>
</protein>